<evidence type="ECO:0000313" key="2">
    <source>
        <dbReference type="EMBL" id="PNY12766.1"/>
    </source>
</evidence>
<evidence type="ECO:0000259" key="1">
    <source>
        <dbReference type="PROSITE" id="PS50249"/>
    </source>
</evidence>
<dbReference type="SUPFAM" id="SSF102712">
    <property type="entry name" value="JAB1/MPN domain"/>
    <property type="match status" value="1"/>
</dbReference>
<evidence type="ECO:0000313" key="3">
    <source>
        <dbReference type="Proteomes" id="UP000236291"/>
    </source>
</evidence>
<proteinExistence type="predicted"/>
<dbReference type="GO" id="GO:0005768">
    <property type="term" value="C:endosome"/>
    <property type="evidence" value="ECO:0007669"/>
    <property type="project" value="TreeGrafter"/>
</dbReference>
<dbReference type="GO" id="GO:0008237">
    <property type="term" value="F:metallopeptidase activity"/>
    <property type="evidence" value="ECO:0007669"/>
    <property type="project" value="InterPro"/>
</dbReference>
<feature type="domain" description="MPN" evidence="1">
    <location>
        <begin position="1"/>
        <end position="92"/>
    </location>
</feature>
<dbReference type="PANTHER" id="PTHR12947">
    <property type="entry name" value="AMSH-LIKE PROTEASE"/>
    <property type="match status" value="1"/>
</dbReference>
<gene>
    <name evidence="2" type="ORF">L195_g009403</name>
</gene>
<dbReference type="GO" id="GO:0016020">
    <property type="term" value="C:membrane"/>
    <property type="evidence" value="ECO:0007669"/>
    <property type="project" value="TreeGrafter"/>
</dbReference>
<dbReference type="STRING" id="57577.A0A2K3PBV1"/>
<name>A0A2K3PBV1_TRIPR</name>
<dbReference type="GO" id="GO:0070536">
    <property type="term" value="P:protein K63-linked deubiquitination"/>
    <property type="evidence" value="ECO:0007669"/>
    <property type="project" value="TreeGrafter"/>
</dbReference>
<reference evidence="2 3" key="2">
    <citation type="journal article" date="2017" name="Front. Plant Sci.">
        <title>Gene Classification and Mining of Molecular Markers Useful in Red Clover (Trifolium pratense) Breeding.</title>
        <authorList>
            <person name="Istvanek J."/>
            <person name="Dluhosova J."/>
            <person name="Dluhos P."/>
            <person name="Patkova L."/>
            <person name="Nedelnik J."/>
            <person name="Repkova J."/>
        </authorList>
    </citation>
    <scope>NUCLEOTIDE SEQUENCE [LARGE SCALE GENOMIC DNA]</scope>
    <source>
        <strain evidence="3">cv. Tatra</strain>
        <tissue evidence="2">Young leaves</tissue>
    </source>
</reference>
<dbReference type="PROSITE" id="PS50249">
    <property type="entry name" value="MPN"/>
    <property type="match status" value="1"/>
</dbReference>
<dbReference type="InterPro" id="IPR000555">
    <property type="entry name" value="JAMM/MPN+_dom"/>
</dbReference>
<dbReference type="InterPro" id="IPR037518">
    <property type="entry name" value="MPN"/>
</dbReference>
<organism evidence="2 3">
    <name type="scientific">Trifolium pratense</name>
    <name type="common">Red clover</name>
    <dbReference type="NCBI Taxonomy" id="57577"/>
    <lineage>
        <taxon>Eukaryota</taxon>
        <taxon>Viridiplantae</taxon>
        <taxon>Streptophyta</taxon>
        <taxon>Embryophyta</taxon>
        <taxon>Tracheophyta</taxon>
        <taxon>Spermatophyta</taxon>
        <taxon>Magnoliopsida</taxon>
        <taxon>eudicotyledons</taxon>
        <taxon>Gunneridae</taxon>
        <taxon>Pentapetalae</taxon>
        <taxon>rosids</taxon>
        <taxon>fabids</taxon>
        <taxon>Fabales</taxon>
        <taxon>Fabaceae</taxon>
        <taxon>Papilionoideae</taxon>
        <taxon>50 kb inversion clade</taxon>
        <taxon>NPAAA clade</taxon>
        <taxon>Hologalegina</taxon>
        <taxon>IRL clade</taxon>
        <taxon>Trifolieae</taxon>
        <taxon>Trifolium</taxon>
    </lineage>
</organism>
<comment type="caution">
    <text evidence="2">The sequence shown here is derived from an EMBL/GenBank/DDBJ whole genome shotgun (WGS) entry which is preliminary data.</text>
</comment>
<sequence length="201" mass="22622">MTTLIIPKQESASNSCNATNEEEVFTILNDRSLYPVGWIHTHPSQSCFMSSVDLHTQYSYQAMIPEAFAIVLAPTDTSRSCGLFRLTEPDGMNILKNCPETGFHPHKEPDNGSPVYEHCSNVYKNSNLRNTIIYEDTQPIRHSIIPASNVTSSVCRPPLLVLLYLIEKFTGIKFGFYENIGWSNVLHAEMAFERSQVVFAS</sequence>
<dbReference type="Proteomes" id="UP000236291">
    <property type="component" value="Unassembled WGS sequence"/>
</dbReference>
<reference evidence="2 3" key="1">
    <citation type="journal article" date="2014" name="Am. J. Bot.">
        <title>Genome assembly and annotation for red clover (Trifolium pratense; Fabaceae).</title>
        <authorList>
            <person name="Istvanek J."/>
            <person name="Jaros M."/>
            <person name="Krenek A."/>
            <person name="Repkova J."/>
        </authorList>
    </citation>
    <scope>NUCLEOTIDE SEQUENCE [LARGE SCALE GENOMIC DNA]</scope>
    <source>
        <strain evidence="3">cv. Tatra</strain>
        <tissue evidence="2">Young leaves</tissue>
    </source>
</reference>
<accession>A0A2K3PBV1</accession>
<protein>
    <submittedName>
        <fullName evidence="2">STAM-binding protein</fullName>
    </submittedName>
</protein>
<dbReference type="EMBL" id="ASHM01005536">
    <property type="protein sequence ID" value="PNY12766.1"/>
    <property type="molecule type" value="Genomic_DNA"/>
</dbReference>
<dbReference type="PANTHER" id="PTHR12947:SF13">
    <property type="entry name" value="FI19924P1"/>
    <property type="match status" value="1"/>
</dbReference>
<dbReference type="Gene3D" id="3.40.140.10">
    <property type="entry name" value="Cytidine Deaminase, domain 2"/>
    <property type="match status" value="1"/>
</dbReference>
<dbReference type="AlphaFoldDB" id="A0A2K3PBV1"/>
<dbReference type="Pfam" id="PF01398">
    <property type="entry name" value="JAB"/>
    <property type="match status" value="1"/>
</dbReference>